<gene>
    <name evidence="3" type="ORF">J1N35_006145</name>
</gene>
<feature type="signal peptide" evidence="1">
    <location>
        <begin position="1"/>
        <end position="16"/>
    </location>
</feature>
<dbReference type="PANTHER" id="PTHR47723:SF24">
    <property type="entry name" value="RNASE H TYPE-1 DOMAIN-CONTAINING PROTEIN"/>
    <property type="match status" value="1"/>
</dbReference>
<organism evidence="3 4">
    <name type="scientific">Gossypium stocksii</name>
    <dbReference type="NCBI Taxonomy" id="47602"/>
    <lineage>
        <taxon>Eukaryota</taxon>
        <taxon>Viridiplantae</taxon>
        <taxon>Streptophyta</taxon>
        <taxon>Embryophyta</taxon>
        <taxon>Tracheophyta</taxon>
        <taxon>Spermatophyta</taxon>
        <taxon>Magnoliopsida</taxon>
        <taxon>eudicotyledons</taxon>
        <taxon>Gunneridae</taxon>
        <taxon>Pentapetalae</taxon>
        <taxon>rosids</taxon>
        <taxon>malvids</taxon>
        <taxon>Malvales</taxon>
        <taxon>Malvaceae</taxon>
        <taxon>Malvoideae</taxon>
        <taxon>Gossypium</taxon>
    </lineage>
</organism>
<feature type="domain" description="RNase H type-1" evidence="2">
    <location>
        <begin position="37"/>
        <end position="117"/>
    </location>
</feature>
<dbReference type="PANTHER" id="PTHR47723">
    <property type="entry name" value="OS05G0353850 PROTEIN"/>
    <property type="match status" value="1"/>
</dbReference>
<keyword evidence="4" id="KW-1185">Reference proteome</keyword>
<dbReference type="InterPro" id="IPR044730">
    <property type="entry name" value="RNase_H-like_dom_plant"/>
</dbReference>
<protein>
    <recommendedName>
        <fullName evidence="2">RNase H type-1 domain-containing protein</fullName>
    </recommendedName>
</protein>
<proteinExistence type="predicted"/>
<accession>A0A9D3WH43</accession>
<dbReference type="InterPro" id="IPR036397">
    <property type="entry name" value="RNaseH_sf"/>
</dbReference>
<sequence>MVLFRLLLIMLRLEEFLEIFARIGCGFAIRTGNDILFKVESRSVLEGLVIVWNIGFRPPELECDNALLVETPLIGGAVNSRMLKLYLIRYLLCHNWEVRIQHIPKDLNKVADLMAKIASLNYNNLQLFEEPPISIQDLLNDNLLLCPMSPVSVFFTL</sequence>
<evidence type="ECO:0000259" key="2">
    <source>
        <dbReference type="Pfam" id="PF13456"/>
    </source>
</evidence>
<evidence type="ECO:0000313" key="4">
    <source>
        <dbReference type="Proteomes" id="UP000828251"/>
    </source>
</evidence>
<dbReference type="OrthoDB" id="1391789at2759"/>
<dbReference type="InterPro" id="IPR053151">
    <property type="entry name" value="RNase_H-like"/>
</dbReference>
<dbReference type="SUPFAM" id="SSF53098">
    <property type="entry name" value="Ribonuclease H-like"/>
    <property type="match status" value="1"/>
</dbReference>
<dbReference type="EMBL" id="JAIQCV010000002">
    <property type="protein sequence ID" value="KAH1122985.1"/>
    <property type="molecule type" value="Genomic_DNA"/>
</dbReference>
<evidence type="ECO:0000256" key="1">
    <source>
        <dbReference type="SAM" id="SignalP"/>
    </source>
</evidence>
<dbReference type="GO" id="GO:0003676">
    <property type="term" value="F:nucleic acid binding"/>
    <property type="evidence" value="ECO:0007669"/>
    <property type="project" value="InterPro"/>
</dbReference>
<dbReference type="InterPro" id="IPR012337">
    <property type="entry name" value="RNaseH-like_sf"/>
</dbReference>
<dbReference type="CDD" id="cd06222">
    <property type="entry name" value="RNase_H_like"/>
    <property type="match status" value="1"/>
</dbReference>
<name>A0A9D3WH43_9ROSI</name>
<dbReference type="Proteomes" id="UP000828251">
    <property type="component" value="Unassembled WGS sequence"/>
</dbReference>
<dbReference type="Gene3D" id="3.30.420.10">
    <property type="entry name" value="Ribonuclease H-like superfamily/Ribonuclease H"/>
    <property type="match status" value="1"/>
</dbReference>
<keyword evidence="1" id="KW-0732">Signal</keyword>
<dbReference type="Pfam" id="PF13456">
    <property type="entry name" value="RVT_3"/>
    <property type="match status" value="1"/>
</dbReference>
<dbReference type="GO" id="GO:0004523">
    <property type="term" value="F:RNA-DNA hybrid ribonuclease activity"/>
    <property type="evidence" value="ECO:0007669"/>
    <property type="project" value="InterPro"/>
</dbReference>
<dbReference type="AlphaFoldDB" id="A0A9D3WH43"/>
<dbReference type="InterPro" id="IPR002156">
    <property type="entry name" value="RNaseH_domain"/>
</dbReference>
<feature type="chain" id="PRO_5039468292" description="RNase H type-1 domain-containing protein" evidence="1">
    <location>
        <begin position="17"/>
        <end position="157"/>
    </location>
</feature>
<comment type="caution">
    <text evidence="3">The sequence shown here is derived from an EMBL/GenBank/DDBJ whole genome shotgun (WGS) entry which is preliminary data.</text>
</comment>
<evidence type="ECO:0000313" key="3">
    <source>
        <dbReference type="EMBL" id="KAH1122985.1"/>
    </source>
</evidence>
<reference evidence="3 4" key="1">
    <citation type="journal article" date="2021" name="Plant Biotechnol. J.">
        <title>Multi-omics assisted identification of the key and species-specific regulatory components of drought-tolerant mechanisms in Gossypium stocksii.</title>
        <authorList>
            <person name="Yu D."/>
            <person name="Ke L."/>
            <person name="Zhang D."/>
            <person name="Wu Y."/>
            <person name="Sun Y."/>
            <person name="Mei J."/>
            <person name="Sun J."/>
            <person name="Sun Y."/>
        </authorList>
    </citation>
    <scope>NUCLEOTIDE SEQUENCE [LARGE SCALE GENOMIC DNA]</scope>
    <source>
        <strain evidence="4">cv. E1</strain>
        <tissue evidence="3">Leaf</tissue>
    </source>
</reference>